<dbReference type="Pfam" id="PF07287">
    <property type="entry name" value="AtuA"/>
    <property type="match status" value="1"/>
</dbReference>
<evidence type="ECO:0000313" key="2">
    <source>
        <dbReference type="EMBL" id="MCS2609227.1"/>
    </source>
</evidence>
<evidence type="ECO:0000313" key="3">
    <source>
        <dbReference type="Proteomes" id="UP001165542"/>
    </source>
</evidence>
<dbReference type="InterPro" id="IPR010839">
    <property type="entry name" value="AtuA_N"/>
</dbReference>
<gene>
    <name evidence="2" type="ORF">LLY24_07845</name>
</gene>
<feature type="domain" description="Acyclic terpene utilisation N-terminal" evidence="1">
    <location>
        <begin position="4"/>
        <end position="439"/>
    </location>
</feature>
<reference evidence="2" key="1">
    <citation type="submission" date="2021-11" db="EMBL/GenBank/DDBJ databases">
        <title>Halomonas sp., isolated from a coastal aquaculture zone in Dongshan Bay.</title>
        <authorList>
            <person name="Lin W."/>
        </authorList>
    </citation>
    <scope>NUCLEOTIDE SEQUENCE</scope>
    <source>
        <strain evidence="2">Yzlin-01</strain>
    </source>
</reference>
<dbReference type="EMBL" id="JAJISC010000003">
    <property type="protein sequence ID" value="MCS2609227.1"/>
    <property type="molecule type" value="Genomic_DNA"/>
</dbReference>
<evidence type="ECO:0000259" key="1">
    <source>
        <dbReference type="Pfam" id="PF07287"/>
    </source>
</evidence>
<dbReference type="Proteomes" id="UP001165542">
    <property type="component" value="Unassembled WGS sequence"/>
</dbReference>
<comment type="caution">
    <text evidence="2">The sequence shown here is derived from an EMBL/GenBank/DDBJ whole genome shotgun (WGS) entry which is preliminary data.</text>
</comment>
<protein>
    <submittedName>
        <fullName evidence="2">DUF1446 domain-containing protein</fullName>
    </submittedName>
</protein>
<accession>A0ABT2ECC2</accession>
<organism evidence="2 3">
    <name type="scientific">Halomonas dongshanensis</name>
    <dbReference type="NCBI Taxonomy" id="2890835"/>
    <lineage>
        <taxon>Bacteria</taxon>
        <taxon>Pseudomonadati</taxon>
        <taxon>Pseudomonadota</taxon>
        <taxon>Gammaproteobacteria</taxon>
        <taxon>Oceanospirillales</taxon>
        <taxon>Halomonadaceae</taxon>
        <taxon>Halomonas</taxon>
    </lineage>
</organism>
<proteinExistence type="predicted"/>
<sequence>MHKVRIGAGAGYSGDRIDPAVDLAKRGNLDFLVFECLAERTITNAQLQLLSSRQKGYDPFLVARMQAVLGLCHQNNIRIITNMGAAAPLAAAQCIRDLAHDMGLDSIRVAAVVGDDILTQCTKDSACLKEEHGYTIAEHRDQIISANAYIGAESIAKALDKGANVVVTGRAADPALFLGPLIHSFKWKMNDWDKLGKGTAAGHLLECAGQICGGYFADPGKKDVPQLAHIGFPFGDIYADGRIEISKLDNTGGYITPATVKEQLLYEIHDPARYLQPDVIADFSNVWIEEIATNRVRIHDATGHAKTNHLKVSISYHDGFIGEGQISYAGIGAVARAQLARDIIKERLTENIYRDLRVDFIGMNALHGDQLSSGHEPYEVRLRVLAKCDSREDAERIGNEVEALYTNGPSGGGGAWKSTRPAVFLTSPLIAESHVPTSIIFMETANS</sequence>
<dbReference type="PANTHER" id="PTHR47472:SF1">
    <property type="entry name" value="DUF1446-DOMAIN-CONTAINING PROTEIN"/>
    <property type="match status" value="1"/>
</dbReference>
<dbReference type="PANTHER" id="PTHR47472">
    <property type="entry name" value="PROPIONYL-COA CARBOXYLASE"/>
    <property type="match status" value="1"/>
</dbReference>
<keyword evidence="3" id="KW-1185">Reference proteome</keyword>
<name>A0ABT2ECC2_9GAMM</name>
<dbReference type="RefSeq" id="WP_259035733.1">
    <property type="nucleotide sequence ID" value="NZ_JAJISC010000003.1"/>
</dbReference>